<feature type="region of interest" description="Disordered" evidence="1">
    <location>
        <begin position="1"/>
        <end position="23"/>
    </location>
</feature>
<evidence type="ECO:0000256" key="1">
    <source>
        <dbReference type="SAM" id="MobiDB-lite"/>
    </source>
</evidence>
<evidence type="ECO:0000313" key="3">
    <source>
        <dbReference type="WBParaSite" id="L893_g5426.t1"/>
    </source>
</evidence>
<protein>
    <submittedName>
        <fullName evidence="3">Polynucleotide adenylyltransferase</fullName>
    </submittedName>
</protein>
<organism evidence="2 3">
    <name type="scientific">Steinernema glaseri</name>
    <dbReference type="NCBI Taxonomy" id="37863"/>
    <lineage>
        <taxon>Eukaryota</taxon>
        <taxon>Metazoa</taxon>
        <taxon>Ecdysozoa</taxon>
        <taxon>Nematoda</taxon>
        <taxon>Chromadorea</taxon>
        <taxon>Rhabditida</taxon>
        <taxon>Tylenchina</taxon>
        <taxon>Panagrolaimomorpha</taxon>
        <taxon>Strongyloidoidea</taxon>
        <taxon>Steinernematidae</taxon>
        <taxon>Steinernema</taxon>
    </lineage>
</organism>
<dbReference type="Proteomes" id="UP000095287">
    <property type="component" value="Unplaced"/>
</dbReference>
<name>A0A1I8AG91_9BILA</name>
<feature type="compositionally biased region" description="Polar residues" evidence="1">
    <location>
        <begin position="1"/>
        <end position="12"/>
    </location>
</feature>
<reference evidence="3" key="1">
    <citation type="submission" date="2016-11" db="UniProtKB">
        <authorList>
            <consortium name="WormBaseParasite"/>
        </authorList>
    </citation>
    <scope>IDENTIFICATION</scope>
</reference>
<accession>A0A1I8AG91</accession>
<keyword evidence="2" id="KW-1185">Reference proteome</keyword>
<dbReference type="WBParaSite" id="L893_g5426.t1">
    <property type="protein sequence ID" value="L893_g5426.t1"/>
    <property type="gene ID" value="L893_g5426"/>
</dbReference>
<dbReference type="AlphaFoldDB" id="A0A1I8AG91"/>
<sequence>MSASRRLSSPSQALAPRATHRAVRKGNQLQPVLYAGQKNVDPVVIRTRLDRFISKILVSWIGNVSN</sequence>
<proteinExistence type="predicted"/>
<evidence type="ECO:0000313" key="2">
    <source>
        <dbReference type="Proteomes" id="UP000095287"/>
    </source>
</evidence>